<evidence type="ECO:0000313" key="6">
    <source>
        <dbReference type="EMBL" id="OIS90468.1"/>
    </source>
</evidence>
<keyword evidence="4" id="KW-0804">Transcription</keyword>
<dbReference type="Proteomes" id="UP000182985">
    <property type="component" value="Unassembled WGS sequence"/>
</dbReference>
<accession>A0A1J6HBG6</accession>
<keyword evidence="2" id="KW-0805">Transcription regulation</keyword>
<protein>
    <submittedName>
        <fullName evidence="6">LysR family transcriptional regulator</fullName>
    </submittedName>
</protein>
<keyword evidence="3" id="KW-0238">DNA-binding</keyword>
<dbReference type="PRINTS" id="PR00039">
    <property type="entry name" value="HTHLYSR"/>
</dbReference>
<dbReference type="SUPFAM" id="SSF46785">
    <property type="entry name" value="Winged helix' DNA-binding domain"/>
    <property type="match status" value="1"/>
</dbReference>
<dbReference type="GO" id="GO:0006351">
    <property type="term" value="P:DNA-templated transcription"/>
    <property type="evidence" value="ECO:0007669"/>
    <property type="project" value="TreeGrafter"/>
</dbReference>
<comment type="caution">
    <text evidence="6">The sequence shown here is derived from an EMBL/GenBank/DDBJ whole genome shotgun (WGS) entry which is preliminary data.</text>
</comment>
<dbReference type="FunFam" id="1.10.10.10:FF:000038">
    <property type="entry name" value="Glycine cleavage system transcriptional activator"/>
    <property type="match status" value="1"/>
</dbReference>
<dbReference type="SUPFAM" id="SSF53850">
    <property type="entry name" value="Periplasmic binding protein-like II"/>
    <property type="match status" value="1"/>
</dbReference>
<dbReference type="Gene3D" id="3.40.190.10">
    <property type="entry name" value="Periplasmic binding protein-like II"/>
    <property type="match status" value="2"/>
</dbReference>
<dbReference type="InterPro" id="IPR036390">
    <property type="entry name" value="WH_DNA-bd_sf"/>
</dbReference>
<dbReference type="InterPro" id="IPR058163">
    <property type="entry name" value="LysR-type_TF_proteobact-type"/>
</dbReference>
<dbReference type="PANTHER" id="PTHR30537:SF26">
    <property type="entry name" value="GLYCINE CLEAVAGE SYSTEM TRANSCRIPTIONAL ACTIVATOR"/>
    <property type="match status" value="1"/>
</dbReference>
<dbReference type="InterPro" id="IPR000847">
    <property type="entry name" value="LysR_HTH_N"/>
</dbReference>
<dbReference type="EMBL" id="MOEC01000051">
    <property type="protein sequence ID" value="OIS90468.1"/>
    <property type="molecule type" value="Genomic_DNA"/>
</dbReference>
<evidence type="ECO:0000256" key="2">
    <source>
        <dbReference type="ARBA" id="ARBA00023015"/>
    </source>
</evidence>
<dbReference type="PANTHER" id="PTHR30537">
    <property type="entry name" value="HTH-TYPE TRANSCRIPTIONAL REGULATOR"/>
    <property type="match status" value="1"/>
</dbReference>
<comment type="similarity">
    <text evidence="1">Belongs to the LysR transcriptional regulatory family.</text>
</comment>
<evidence type="ECO:0000313" key="7">
    <source>
        <dbReference type="Proteomes" id="UP000182985"/>
    </source>
</evidence>
<dbReference type="InterPro" id="IPR036388">
    <property type="entry name" value="WH-like_DNA-bd_sf"/>
</dbReference>
<sequence length="304" mass="34214">MRKLPPLHSLRAFEAAARHLHFTRAAEELHLTPTAISHQIRQLEEILGVELFQRYPRPIRLSPAGEKLFPALRDSLDQIAAALDQLFEDHDRPLNISVTMAFASRWLMRRLPQIREQIGFGVAVEADDDVADLHASHIDMAVRYAEQPGADGEWHRLFQDRIVPVCAPSLLADQKMLSPDRILTLPLMHYRWKSASANAPNWERWQSLAQVDGNRPHIAQIFSEEVHALEAAVAGQGAVLASELLVADQLDAGTLVLLSDISLPGPTYWAVFLTSHPAKERLQKLLDWLRTQELNCCHPNASED</sequence>
<dbReference type="GO" id="GO:0043565">
    <property type="term" value="F:sequence-specific DNA binding"/>
    <property type="evidence" value="ECO:0007669"/>
    <property type="project" value="TreeGrafter"/>
</dbReference>
<evidence type="ECO:0000256" key="4">
    <source>
        <dbReference type="ARBA" id="ARBA00023163"/>
    </source>
</evidence>
<dbReference type="AlphaFoldDB" id="A0A1J6HBG6"/>
<gene>
    <name evidence="6" type="ORF">BLA27_26680</name>
</gene>
<feature type="domain" description="HTH lysR-type" evidence="5">
    <location>
        <begin position="5"/>
        <end position="62"/>
    </location>
</feature>
<dbReference type="PROSITE" id="PS50931">
    <property type="entry name" value="HTH_LYSR"/>
    <property type="match status" value="1"/>
</dbReference>
<proteinExistence type="inferred from homology"/>
<dbReference type="GO" id="GO:0003700">
    <property type="term" value="F:DNA-binding transcription factor activity"/>
    <property type="evidence" value="ECO:0007669"/>
    <property type="project" value="InterPro"/>
</dbReference>
<dbReference type="Pfam" id="PF03466">
    <property type="entry name" value="LysR_substrate"/>
    <property type="match status" value="1"/>
</dbReference>
<name>A0A1J6HBG6_9HYPH</name>
<evidence type="ECO:0000256" key="3">
    <source>
        <dbReference type="ARBA" id="ARBA00023125"/>
    </source>
</evidence>
<evidence type="ECO:0000259" key="5">
    <source>
        <dbReference type="PROSITE" id="PS50931"/>
    </source>
</evidence>
<evidence type="ECO:0000256" key="1">
    <source>
        <dbReference type="ARBA" id="ARBA00009437"/>
    </source>
</evidence>
<reference evidence="6 7" key="1">
    <citation type="submission" date="2016-10" db="EMBL/GenBank/DDBJ databases">
        <title>The Draft Genome Sequence of the Potato Rhizosphere Bacteria Ochrobactrum sp. IPA7.2.</title>
        <authorList>
            <person name="Gogoleva N.E."/>
            <person name="Khlopko Y.A."/>
            <person name="Burygin G.L."/>
            <person name="Plotnikov A.O."/>
        </authorList>
    </citation>
    <scope>NUCLEOTIDE SEQUENCE [LARGE SCALE GENOMIC DNA]</scope>
    <source>
        <strain evidence="6 7">IPA7.2</strain>
    </source>
</reference>
<dbReference type="InterPro" id="IPR005119">
    <property type="entry name" value="LysR_subst-bd"/>
</dbReference>
<organism evidence="6 7">
    <name type="scientific">Brucella cytisi</name>
    <dbReference type="NCBI Taxonomy" id="407152"/>
    <lineage>
        <taxon>Bacteria</taxon>
        <taxon>Pseudomonadati</taxon>
        <taxon>Pseudomonadota</taxon>
        <taxon>Alphaproteobacteria</taxon>
        <taxon>Hyphomicrobiales</taxon>
        <taxon>Brucellaceae</taxon>
        <taxon>Brucella/Ochrobactrum group</taxon>
        <taxon>Brucella</taxon>
    </lineage>
</organism>
<dbReference type="OrthoDB" id="9807765at2"/>
<dbReference type="Gene3D" id="1.10.10.10">
    <property type="entry name" value="Winged helix-like DNA-binding domain superfamily/Winged helix DNA-binding domain"/>
    <property type="match status" value="1"/>
</dbReference>
<keyword evidence="7" id="KW-1185">Reference proteome</keyword>
<dbReference type="Pfam" id="PF00126">
    <property type="entry name" value="HTH_1"/>
    <property type="match status" value="1"/>
</dbReference>